<evidence type="ECO:0000313" key="3">
    <source>
        <dbReference type="Proteomes" id="UP000031433"/>
    </source>
</evidence>
<dbReference type="RefSeq" id="WP_039645717.1">
    <property type="nucleotide sequence ID" value="NZ_JXBL01000001.1"/>
</dbReference>
<evidence type="ECO:0000313" key="2">
    <source>
        <dbReference type="EMBL" id="KIE42813.1"/>
    </source>
</evidence>
<organism evidence="2 3">
    <name type="scientific">Geobacter soli</name>
    <dbReference type="NCBI Taxonomy" id="1510391"/>
    <lineage>
        <taxon>Bacteria</taxon>
        <taxon>Pseudomonadati</taxon>
        <taxon>Thermodesulfobacteriota</taxon>
        <taxon>Desulfuromonadia</taxon>
        <taxon>Geobacterales</taxon>
        <taxon>Geobacteraceae</taxon>
        <taxon>Geobacter</taxon>
    </lineage>
</organism>
<dbReference type="EMBL" id="JXBL01000001">
    <property type="protein sequence ID" value="KIE42813.1"/>
    <property type="molecule type" value="Genomic_DNA"/>
</dbReference>
<name>A0A0C1TTM8_9BACT</name>
<dbReference type="Proteomes" id="UP000031433">
    <property type="component" value="Unassembled WGS sequence"/>
</dbReference>
<protein>
    <submittedName>
        <fullName evidence="2">GTPase</fullName>
    </submittedName>
</protein>
<proteinExistence type="predicted"/>
<keyword evidence="3" id="KW-1185">Reference proteome</keyword>
<dbReference type="AlphaFoldDB" id="A0A0C1TTM8"/>
<dbReference type="SMART" id="SM00960">
    <property type="entry name" value="Robl_LC7"/>
    <property type="match status" value="1"/>
</dbReference>
<dbReference type="SUPFAM" id="SSF103196">
    <property type="entry name" value="Roadblock/LC7 domain"/>
    <property type="match status" value="1"/>
</dbReference>
<gene>
    <name evidence="2" type="ORF">SE37_09310</name>
</gene>
<dbReference type="Gene3D" id="3.30.450.30">
    <property type="entry name" value="Dynein light chain 2a, cytoplasmic"/>
    <property type="match status" value="1"/>
</dbReference>
<accession>A0A0C1TTM8</accession>
<comment type="caution">
    <text evidence="2">The sequence shown here is derived from an EMBL/GenBank/DDBJ whole genome shotgun (WGS) entry which is preliminary data.</text>
</comment>
<dbReference type="InterPro" id="IPR004942">
    <property type="entry name" value="Roadblock/LAMTOR2_dom"/>
</dbReference>
<sequence length="119" mass="12733">MPFKRILTELVDAVPGATGAILADWEGEAVAQHALMDDYEIKIIGAHKGILLAHLKELQERLAGGAVLEAVITTAGVRAIVGPVGDDYSLVMTLERGAIPGRALIDFRSAVERLAKEIY</sequence>
<evidence type="ECO:0000259" key="1">
    <source>
        <dbReference type="SMART" id="SM00960"/>
    </source>
</evidence>
<reference evidence="2 3" key="1">
    <citation type="submission" date="2015-01" db="EMBL/GenBank/DDBJ databases">
        <title>Genome sequence of the anaerobic bacterium Geobacter soli GSS01, a dissimilatory Fe(III) reducer from soil.</title>
        <authorList>
            <person name="Yang G."/>
            <person name="Zhou S."/>
        </authorList>
    </citation>
    <scope>NUCLEOTIDE SEQUENCE [LARGE SCALE GENOMIC DNA]</scope>
    <source>
        <strain evidence="2 3">GSS01</strain>
    </source>
</reference>
<feature type="domain" description="Roadblock/LAMTOR2" evidence="1">
    <location>
        <begin position="4"/>
        <end position="94"/>
    </location>
</feature>